<organism evidence="1 2">
    <name type="scientific">Candidatus Colimorpha enterica</name>
    <dbReference type="NCBI Taxonomy" id="3083063"/>
    <lineage>
        <taxon>Bacteria</taxon>
        <taxon>Pseudomonadati</taxon>
        <taxon>Bacteroidota</taxon>
        <taxon>Bacteroidia</taxon>
        <taxon>Bacteroidales</taxon>
        <taxon>Candidatus Colimorpha</taxon>
    </lineage>
</organism>
<dbReference type="STRING" id="1263015.BN580_00141"/>
<comment type="caution">
    <text evidence="1">The sequence shown here is derived from an EMBL/GenBank/DDBJ whole genome shotgun (WGS) entry which is preliminary data.</text>
</comment>
<protein>
    <submittedName>
        <fullName evidence="1">Uncharacterized protein</fullName>
    </submittedName>
</protein>
<proteinExistence type="predicted"/>
<dbReference type="Proteomes" id="UP000017938">
    <property type="component" value="Unassembled WGS sequence"/>
</dbReference>
<name>R6TRH4_9BACT</name>
<evidence type="ECO:0000313" key="2">
    <source>
        <dbReference type="Proteomes" id="UP000017938"/>
    </source>
</evidence>
<gene>
    <name evidence="1" type="ORF">BN580_00141</name>
</gene>
<dbReference type="AlphaFoldDB" id="R6TRH4"/>
<evidence type="ECO:0000313" key="1">
    <source>
        <dbReference type="EMBL" id="CDC76003.1"/>
    </source>
</evidence>
<dbReference type="EMBL" id="CBFW010000335">
    <property type="protein sequence ID" value="CDC76003.1"/>
    <property type="molecule type" value="Genomic_DNA"/>
</dbReference>
<sequence>MTVTVQYLNRRKQRIRATYELFENKRDGIIKVAVEC</sequence>
<reference evidence="1" key="1">
    <citation type="submission" date="2012-11" db="EMBL/GenBank/DDBJ databases">
        <title>Dependencies among metagenomic species, viruses, plasmids and units of genetic variation.</title>
        <authorList>
            <person name="Nielsen H.B."/>
            <person name="Almeida M."/>
            <person name="Juncker A.S."/>
            <person name="Rasmussen S."/>
            <person name="Li J."/>
            <person name="Sunagawa S."/>
            <person name="Plichta D."/>
            <person name="Gautier L."/>
            <person name="Le Chatelier E."/>
            <person name="Peletier E."/>
            <person name="Bonde I."/>
            <person name="Nielsen T."/>
            <person name="Manichanh C."/>
            <person name="Arumugam M."/>
            <person name="Batto J."/>
            <person name="Santos M.B.Q.D."/>
            <person name="Blom N."/>
            <person name="Borruel N."/>
            <person name="Burgdorf K.S."/>
            <person name="Boumezbeur F."/>
            <person name="Casellas F."/>
            <person name="Dore J."/>
            <person name="Guarner F."/>
            <person name="Hansen T."/>
            <person name="Hildebrand F."/>
            <person name="Kaas R.S."/>
            <person name="Kennedy S."/>
            <person name="Kristiansen K."/>
            <person name="Kultima J.R."/>
            <person name="Leonard P."/>
            <person name="Levenez F."/>
            <person name="Lund O."/>
            <person name="Moumen B."/>
            <person name="Le Paslier D."/>
            <person name="Pons N."/>
            <person name="Pedersen O."/>
            <person name="Prifti E."/>
            <person name="Qin J."/>
            <person name="Raes J."/>
            <person name="Tap J."/>
            <person name="Tims S."/>
            <person name="Ussery D.W."/>
            <person name="Yamada T."/>
            <person name="MetaHit consortium"/>
            <person name="Renault P."/>
            <person name="Sicheritz-Ponten T."/>
            <person name="Bork P."/>
            <person name="Wang J."/>
            <person name="Brunak S."/>
            <person name="Ehrlich S.D."/>
        </authorList>
    </citation>
    <scope>NUCLEOTIDE SEQUENCE [LARGE SCALE GENOMIC DNA]</scope>
</reference>
<accession>R6TRH4</accession>